<keyword evidence="2" id="KW-1185">Reference proteome</keyword>
<dbReference type="EMBL" id="VSRR010000493">
    <property type="protein sequence ID" value="MPC16284.1"/>
    <property type="molecule type" value="Genomic_DNA"/>
</dbReference>
<gene>
    <name evidence="1" type="ORF">E2C01_009105</name>
</gene>
<comment type="caution">
    <text evidence="1">The sequence shown here is derived from an EMBL/GenBank/DDBJ whole genome shotgun (WGS) entry which is preliminary data.</text>
</comment>
<proteinExistence type="predicted"/>
<organism evidence="1 2">
    <name type="scientific">Portunus trituberculatus</name>
    <name type="common">Swimming crab</name>
    <name type="synonym">Neptunus trituberculatus</name>
    <dbReference type="NCBI Taxonomy" id="210409"/>
    <lineage>
        <taxon>Eukaryota</taxon>
        <taxon>Metazoa</taxon>
        <taxon>Ecdysozoa</taxon>
        <taxon>Arthropoda</taxon>
        <taxon>Crustacea</taxon>
        <taxon>Multicrustacea</taxon>
        <taxon>Malacostraca</taxon>
        <taxon>Eumalacostraca</taxon>
        <taxon>Eucarida</taxon>
        <taxon>Decapoda</taxon>
        <taxon>Pleocyemata</taxon>
        <taxon>Brachyura</taxon>
        <taxon>Eubrachyura</taxon>
        <taxon>Portunoidea</taxon>
        <taxon>Portunidae</taxon>
        <taxon>Portuninae</taxon>
        <taxon>Portunus</taxon>
    </lineage>
</organism>
<name>A0A5B7D571_PORTR</name>
<dbReference type="AlphaFoldDB" id="A0A5B7D571"/>
<sequence length="60" mass="6948">MYKIVNSIEKIDKEDLVLVTEEDKRARGHVKKVRMRQCVKVSRAIGARSKFTDDLVVTED</sequence>
<evidence type="ECO:0000313" key="1">
    <source>
        <dbReference type="EMBL" id="MPC16284.1"/>
    </source>
</evidence>
<protein>
    <submittedName>
        <fullName evidence="1">Uncharacterized protein</fullName>
    </submittedName>
</protein>
<accession>A0A5B7D571</accession>
<reference evidence="1 2" key="1">
    <citation type="submission" date="2019-05" db="EMBL/GenBank/DDBJ databases">
        <title>Another draft genome of Portunus trituberculatus and its Hox gene families provides insights of decapod evolution.</title>
        <authorList>
            <person name="Jeong J.-H."/>
            <person name="Song I."/>
            <person name="Kim S."/>
            <person name="Choi T."/>
            <person name="Kim D."/>
            <person name="Ryu S."/>
            <person name="Kim W."/>
        </authorList>
    </citation>
    <scope>NUCLEOTIDE SEQUENCE [LARGE SCALE GENOMIC DNA]</scope>
    <source>
        <tissue evidence="1">Muscle</tissue>
    </source>
</reference>
<dbReference type="Proteomes" id="UP000324222">
    <property type="component" value="Unassembled WGS sequence"/>
</dbReference>
<evidence type="ECO:0000313" key="2">
    <source>
        <dbReference type="Proteomes" id="UP000324222"/>
    </source>
</evidence>